<feature type="region of interest" description="Disordered" evidence="9">
    <location>
        <begin position="660"/>
        <end position="691"/>
    </location>
</feature>
<name>A0A7S4JNW0_9STRA</name>
<evidence type="ECO:0000256" key="4">
    <source>
        <dbReference type="ARBA" id="ARBA00022801"/>
    </source>
</evidence>
<keyword evidence="5 8" id="KW-0862">Zinc</keyword>
<comment type="cofactor">
    <cofactor evidence="8">
        <name>Zn(2+)</name>
        <dbReference type="ChEBI" id="CHEBI:29105"/>
    </cofactor>
    <text evidence="8">Binds 1 zinc ion per subunit.</text>
</comment>
<feature type="compositionally biased region" description="Polar residues" evidence="9">
    <location>
        <begin position="677"/>
        <end position="687"/>
    </location>
</feature>
<dbReference type="GO" id="GO:0016020">
    <property type="term" value="C:membrane"/>
    <property type="evidence" value="ECO:0007669"/>
    <property type="project" value="InterPro"/>
</dbReference>
<sequence length="752" mass="82079">MSCSTSGRCCPSLGLAQHVGFVAVMLSLFAVDASSSSRRAAARWSRGVHPDGKAIAEKFRRLAFRPYDEVSGRRIEYGDGHPFEQRKRALGTARQPSDTIGSDMFDMDVIEYALDHEPLRIHFVTDALDAALGQSVDKDRQIGVIKEIVLPGIAGQWSRALSVVPVKGFIPVQEDACYGLANLGSDTEVTGADMVIIVDVASREELACVPGGNNALAVAAPCEVDQWDRPVIGFMNFCLEKDARATTRRASDSNEEILELISIGTHEAGHCLGMVSELIKFFRNPKTGEPLTPRPFKEEWVSCVDGARRKELRPSTTVLAEGMTSRGAPYYELITPRLATVVKNQFNCNSLKGARLENQPTSQSCFGSHLDERLFFTELMGPVYSDFSNALSPVTMAYFEDSSWYVANYSASTPSTFGHGAGCDFVNEDCIVDGQVPEYSKGFFCNHKVEIDQESNTLLIEGITCDPTRTHMAVCDLAARDEIEGLPYTEVPGAFQYFPEDPDLGAWSMWLADFCPIATISWQDSGMDCQDATTVRSGEYFGADSRCYDVWFDTTRGKAQQSMCLKTICNAERNVVEFEAGSSRVVCDFDGQVHTLSGVSSPAELECPRFAVVCPELICPGNCAGRGVCNWNSEGGPKCECFDKTDSTLGCVGSFRAGFQRSEQPTSMPKSSPSPTLIPSTQPFDTPNPSPTFEIPYDLVLTKKPTDKRPYDGPIIKLGPDTSPARSFSSSIVISATGTFLLAFELVLAMLS</sequence>
<evidence type="ECO:0008006" key="11">
    <source>
        <dbReference type="Google" id="ProtNLM"/>
    </source>
</evidence>
<evidence type="ECO:0000313" key="10">
    <source>
        <dbReference type="EMBL" id="CAE2269296.1"/>
    </source>
</evidence>
<dbReference type="GO" id="GO:0005737">
    <property type="term" value="C:cytoplasm"/>
    <property type="evidence" value="ECO:0007669"/>
    <property type="project" value="TreeGrafter"/>
</dbReference>
<dbReference type="SUPFAM" id="SSF55486">
    <property type="entry name" value="Metalloproteases ('zincins'), catalytic domain"/>
    <property type="match status" value="1"/>
</dbReference>
<organism evidence="10">
    <name type="scientific">Odontella aurita</name>
    <dbReference type="NCBI Taxonomy" id="265563"/>
    <lineage>
        <taxon>Eukaryota</taxon>
        <taxon>Sar</taxon>
        <taxon>Stramenopiles</taxon>
        <taxon>Ochrophyta</taxon>
        <taxon>Bacillariophyta</taxon>
        <taxon>Mediophyceae</taxon>
        <taxon>Biddulphiophycidae</taxon>
        <taxon>Eupodiscales</taxon>
        <taxon>Odontellaceae</taxon>
        <taxon>Odontella</taxon>
    </lineage>
</organism>
<dbReference type="InterPro" id="IPR001577">
    <property type="entry name" value="Peptidase_M8"/>
</dbReference>
<keyword evidence="2" id="KW-0645">Protease</keyword>
<evidence type="ECO:0000256" key="8">
    <source>
        <dbReference type="PIRSR" id="PIRSR601577-2"/>
    </source>
</evidence>
<reference evidence="10" key="1">
    <citation type="submission" date="2021-01" db="EMBL/GenBank/DDBJ databases">
        <authorList>
            <person name="Corre E."/>
            <person name="Pelletier E."/>
            <person name="Niang G."/>
            <person name="Scheremetjew M."/>
            <person name="Finn R."/>
            <person name="Kale V."/>
            <person name="Holt S."/>
            <person name="Cochrane G."/>
            <person name="Meng A."/>
            <person name="Brown T."/>
            <person name="Cohen L."/>
        </authorList>
    </citation>
    <scope>NUCLEOTIDE SEQUENCE</scope>
    <source>
        <strain evidence="10">Isolate 1302-5</strain>
    </source>
</reference>
<evidence type="ECO:0000256" key="3">
    <source>
        <dbReference type="ARBA" id="ARBA00022723"/>
    </source>
</evidence>
<keyword evidence="6 8" id="KW-0482">Metalloprotease</keyword>
<feature type="binding site" evidence="8">
    <location>
        <position position="270"/>
    </location>
    <ligand>
        <name>Zn(2+)</name>
        <dbReference type="ChEBI" id="CHEBI:29105"/>
        <note>catalytic</note>
    </ligand>
</feature>
<feature type="compositionally biased region" description="Low complexity" evidence="9">
    <location>
        <begin position="665"/>
        <end position="675"/>
    </location>
</feature>
<dbReference type="PANTHER" id="PTHR10942:SF0">
    <property type="entry name" value="LEISHMANOLYSIN-LIKE PEPTIDASE"/>
    <property type="match status" value="1"/>
</dbReference>
<keyword evidence="3 8" id="KW-0479">Metal-binding</keyword>
<dbReference type="AlphaFoldDB" id="A0A7S4JNW0"/>
<evidence type="ECO:0000256" key="7">
    <source>
        <dbReference type="PIRSR" id="PIRSR601577-1"/>
    </source>
</evidence>
<dbReference type="GO" id="GO:0004222">
    <property type="term" value="F:metalloendopeptidase activity"/>
    <property type="evidence" value="ECO:0007669"/>
    <property type="project" value="InterPro"/>
</dbReference>
<dbReference type="Gene3D" id="2.10.55.10">
    <property type="entry name" value="Leishmanolysin domain 3"/>
    <property type="match status" value="1"/>
</dbReference>
<proteinExistence type="inferred from homology"/>
<accession>A0A7S4JNW0</accession>
<dbReference type="Pfam" id="PF01457">
    <property type="entry name" value="Peptidase_M8"/>
    <property type="match status" value="1"/>
</dbReference>
<dbReference type="PANTHER" id="PTHR10942">
    <property type="entry name" value="LEISHMANOLYSIN-LIKE PEPTIDASE"/>
    <property type="match status" value="1"/>
</dbReference>
<protein>
    <recommendedName>
        <fullName evidence="11">EGF-like domain-containing protein</fullName>
    </recommendedName>
</protein>
<dbReference type="Gene3D" id="3.90.132.10">
    <property type="entry name" value="Leishmanolysin , domain 2"/>
    <property type="match status" value="1"/>
</dbReference>
<dbReference type="GO" id="GO:0006508">
    <property type="term" value="P:proteolysis"/>
    <property type="evidence" value="ECO:0007669"/>
    <property type="project" value="UniProtKB-KW"/>
</dbReference>
<dbReference type="GO" id="GO:0007155">
    <property type="term" value="P:cell adhesion"/>
    <property type="evidence" value="ECO:0007669"/>
    <property type="project" value="InterPro"/>
</dbReference>
<evidence type="ECO:0000256" key="1">
    <source>
        <dbReference type="ARBA" id="ARBA00005860"/>
    </source>
</evidence>
<evidence type="ECO:0000256" key="5">
    <source>
        <dbReference type="ARBA" id="ARBA00022833"/>
    </source>
</evidence>
<gene>
    <name evidence="10" type="ORF">OAUR00152_LOCUS30998</name>
</gene>
<comment type="similarity">
    <text evidence="1">Belongs to the peptidase M8 family.</text>
</comment>
<evidence type="ECO:0000256" key="9">
    <source>
        <dbReference type="SAM" id="MobiDB-lite"/>
    </source>
</evidence>
<evidence type="ECO:0000256" key="6">
    <source>
        <dbReference type="ARBA" id="ARBA00023049"/>
    </source>
</evidence>
<feature type="binding site" evidence="8">
    <location>
        <position position="266"/>
    </location>
    <ligand>
        <name>Zn(2+)</name>
        <dbReference type="ChEBI" id="CHEBI:29105"/>
        <note>catalytic</note>
    </ligand>
</feature>
<keyword evidence="4" id="KW-0378">Hydrolase</keyword>
<dbReference type="GO" id="GO:0046872">
    <property type="term" value="F:metal ion binding"/>
    <property type="evidence" value="ECO:0007669"/>
    <property type="project" value="UniProtKB-KW"/>
</dbReference>
<dbReference type="Gene3D" id="3.10.170.20">
    <property type="match status" value="1"/>
</dbReference>
<feature type="binding site" evidence="8">
    <location>
        <position position="369"/>
    </location>
    <ligand>
        <name>Zn(2+)</name>
        <dbReference type="ChEBI" id="CHEBI:29105"/>
        <note>catalytic</note>
    </ligand>
</feature>
<dbReference type="EMBL" id="HBKQ01044953">
    <property type="protein sequence ID" value="CAE2269296.1"/>
    <property type="molecule type" value="Transcribed_RNA"/>
</dbReference>
<feature type="active site" evidence="7">
    <location>
        <position position="267"/>
    </location>
</feature>
<evidence type="ECO:0000256" key="2">
    <source>
        <dbReference type="ARBA" id="ARBA00022670"/>
    </source>
</evidence>